<feature type="domain" description="Cytidylate kinase" evidence="9">
    <location>
        <begin position="7"/>
        <end position="217"/>
    </location>
</feature>
<keyword evidence="8" id="KW-0963">Cytoplasm</keyword>
<dbReference type="CDD" id="cd02020">
    <property type="entry name" value="CMPK"/>
    <property type="match status" value="1"/>
</dbReference>
<keyword evidence="2 8" id="KW-0808">Transferase</keyword>
<comment type="caution">
    <text evidence="10">The sequence shown here is derived from an EMBL/GenBank/DDBJ whole genome shotgun (WGS) entry which is preliminary data.</text>
</comment>
<keyword evidence="4 8" id="KW-0418">Kinase</keyword>
<sequence length="222" mass="24804">MPEPMIITIDGPAGAGKSTVAKEISRRFGYFHLDSGALYRAIGYACSLKGADLNNLQEVISVAKSIKIELTEEGKVILNGRDVTWEIRKPEGGYLASQVARFKEIREVVVELLREMAKGKKIVIDGRDAGSYIFPEADLKIYLTATPEERAKRRYEELKKRGFNVSYEEVLKEVVERDERDRNRPFAPLVVPEGAIVIDTTGKSLETVISEISQLIKNGNDC</sequence>
<evidence type="ECO:0000256" key="1">
    <source>
        <dbReference type="ARBA" id="ARBA00009427"/>
    </source>
</evidence>
<dbReference type="AlphaFoldDB" id="A0A4R1G9X3"/>
<gene>
    <name evidence="8" type="primary">cmk</name>
    <name evidence="10" type="ORF">CLV27_1551</name>
</gene>
<organism evidence="10 11">
    <name type="scientific">Phorcysia thermohydrogeniphila</name>
    <dbReference type="NCBI Taxonomy" id="936138"/>
    <lineage>
        <taxon>Bacteria</taxon>
        <taxon>Pseudomonadati</taxon>
        <taxon>Aquificota</taxon>
        <taxon>Aquificia</taxon>
        <taxon>Desulfurobacteriales</taxon>
        <taxon>Desulfurobacteriaceae</taxon>
        <taxon>Phorcysia</taxon>
    </lineage>
</organism>
<comment type="catalytic activity">
    <reaction evidence="7 8">
        <text>CMP + ATP = CDP + ADP</text>
        <dbReference type="Rhea" id="RHEA:11600"/>
        <dbReference type="ChEBI" id="CHEBI:30616"/>
        <dbReference type="ChEBI" id="CHEBI:58069"/>
        <dbReference type="ChEBI" id="CHEBI:60377"/>
        <dbReference type="ChEBI" id="CHEBI:456216"/>
        <dbReference type="EC" id="2.7.4.25"/>
    </reaction>
</comment>
<dbReference type="NCBIfam" id="TIGR00017">
    <property type="entry name" value="cmk"/>
    <property type="match status" value="1"/>
</dbReference>
<evidence type="ECO:0000313" key="10">
    <source>
        <dbReference type="EMBL" id="TCK03473.1"/>
    </source>
</evidence>
<evidence type="ECO:0000256" key="4">
    <source>
        <dbReference type="ARBA" id="ARBA00022777"/>
    </source>
</evidence>
<dbReference type="GO" id="GO:0036431">
    <property type="term" value="F:dCMP kinase activity"/>
    <property type="evidence" value="ECO:0007669"/>
    <property type="project" value="InterPro"/>
</dbReference>
<dbReference type="InterPro" id="IPR011994">
    <property type="entry name" value="Cytidylate_kinase_dom"/>
</dbReference>
<evidence type="ECO:0000256" key="3">
    <source>
        <dbReference type="ARBA" id="ARBA00022741"/>
    </source>
</evidence>
<evidence type="ECO:0000259" key="9">
    <source>
        <dbReference type="Pfam" id="PF02224"/>
    </source>
</evidence>
<comment type="similarity">
    <text evidence="1 8">Belongs to the cytidylate kinase family. Type 1 subfamily.</text>
</comment>
<dbReference type="GO" id="GO:0036430">
    <property type="term" value="F:CMP kinase activity"/>
    <property type="evidence" value="ECO:0007669"/>
    <property type="project" value="RHEA"/>
</dbReference>
<accession>A0A4R1G9X3</accession>
<keyword evidence="11" id="KW-1185">Reference proteome</keyword>
<comment type="subcellular location">
    <subcellularLocation>
        <location evidence="8">Cytoplasm</location>
    </subcellularLocation>
</comment>
<dbReference type="Proteomes" id="UP000295777">
    <property type="component" value="Unassembled WGS sequence"/>
</dbReference>
<dbReference type="HAMAP" id="MF_00238">
    <property type="entry name" value="Cytidyl_kinase_type1"/>
    <property type="match status" value="1"/>
</dbReference>
<dbReference type="OrthoDB" id="9807434at2"/>
<evidence type="ECO:0000256" key="2">
    <source>
        <dbReference type="ARBA" id="ARBA00022679"/>
    </source>
</evidence>
<dbReference type="Pfam" id="PF02224">
    <property type="entry name" value="Cytidylate_kin"/>
    <property type="match status" value="1"/>
</dbReference>
<keyword evidence="3 8" id="KW-0547">Nucleotide-binding</keyword>
<evidence type="ECO:0000256" key="5">
    <source>
        <dbReference type="ARBA" id="ARBA00022840"/>
    </source>
</evidence>
<reference evidence="10 11" key="1">
    <citation type="submission" date="2019-03" db="EMBL/GenBank/DDBJ databases">
        <title>Genomic Encyclopedia of Archaeal and Bacterial Type Strains, Phase II (KMG-II): from individual species to whole genera.</title>
        <authorList>
            <person name="Goeker M."/>
        </authorList>
    </citation>
    <scope>NUCLEOTIDE SEQUENCE [LARGE SCALE GENOMIC DNA]</scope>
    <source>
        <strain evidence="10 11">DSM 24425</strain>
    </source>
</reference>
<dbReference type="SUPFAM" id="SSF52540">
    <property type="entry name" value="P-loop containing nucleoside triphosphate hydrolases"/>
    <property type="match status" value="1"/>
</dbReference>
<dbReference type="GO" id="GO:0006220">
    <property type="term" value="P:pyrimidine nucleotide metabolic process"/>
    <property type="evidence" value="ECO:0007669"/>
    <property type="project" value="UniProtKB-UniRule"/>
</dbReference>
<dbReference type="GO" id="GO:0005524">
    <property type="term" value="F:ATP binding"/>
    <property type="evidence" value="ECO:0007669"/>
    <property type="project" value="UniProtKB-UniRule"/>
</dbReference>
<dbReference type="EMBL" id="SMFV01000005">
    <property type="protein sequence ID" value="TCK03473.1"/>
    <property type="molecule type" value="Genomic_DNA"/>
</dbReference>
<keyword evidence="5 8" id="KW-0067">ATP-binding</keyword>
<dbReference type="Gene3D" id="3.40.50.300">
    <property type="entry name" value="P-loop containing nucleotide triphosphate hydrolases"/>
    <property type="match status" value="1"/>
</dbReference>
<dbReference type="InterPro" id="IPR027417">
    <property type="entry name" value="P-loop_NTPase"/>
</dbReference>
<dbReference type="InterPro" id="IPR003136">
    <property type="entry name" value="Cytidylate_kin"/>
</dbReference>
<evidence type="ECO:0000256" key="8">
    <source>
        <dbReference type="HAMAP-Rule" id="MF_00238"/>
    </source>
</evidence>
<protein>
    <recommendedName>
        <fullName evidence="8">Cytidylate kinase</fullName>
        <shortName evidence="8">CK</shortName>
        <ecNumber evidence="8">2.7.4.25</ecNumber>
    </recommendedName>
    <alternativeName>
        <fullName evidence="8">Cytidine monophosphate kinase</fullName>
        <shortName evidence="8">CMP kinase</shortName>
    </alternativeName>
</protein>
<dbReference type="EC" id="2.7.4.25" evidence="8"/>
<dbReference type="RefSeq" id="WP_132527477.1">
    <property type="nucleotide sequence ID" value="NZ_SMFV01000005.1"/>
</dbReference>
<proteinExistence type="inferred from homology"/>
<feature type="binding site" evidence="8">
    <location>
        <begin position="11"/>
        <end position="19"/>
    </location>
    <ligand>
        <name>ATP</name>
        <dbReference type="ChEBI" id="CHEBI:30616"/>
    </ligand>
</feature>
<dbReference type="GO" id="GO:0005737">
    <property type="term" value="C:cytoplasm"/>
    <property type="evidence" value="ECO:0007669"/>
    <property type="project" value="UniProtKB-SubCell"/>
</dbReference>
<evidence type="ECO:0000256" key="7">
    <source>
        <dbReference type="ARBA" id="ARBA00048478"/>
    </source>
</evidence>
<evidence type="ECO:0000313" key="11">
    <source>
        <dbReference type="Proteomes" id="UP000295777"/>
    </source>
</evidence>
<evidence type="ECO:0000256" key="6">
    <source>
        <dbReference type="ARBA" id="ARBA00047615"/>
    </source>
</evidence>
<comment type="catalytic activity">
    <reaction evidence="6 8">
        <text>dCMP + ATP = dCDP + ADP</text>
        <dbReference type="Rhea" id="RHEA:25094"/>
        <dbReference type="ChEBI" id="CHEBI:30616"/>
        <dbReference type="ChEBI" id="CHEBI:57566"/>
        <dbReference type="ChEBI" id="CHEBI:58593"/>
        <dbReference type="ChEBI" id="CHEBI:456216"/>
        <dbReference type="EC" id="2.7.4.25"/>
    </reaction>
</comment>
<name>A0A4R1G9X3_9BACT</name>